<proteinExistence type="predicted"/>
<dbReference type="PANTHER" id="PTHR35480">
    <property type="entry name" value="MATERNAL EFFECT EMBRYO ARREST 22"/>
    <property type="match status" value="1"/>
</dbReference>
<dbReference type="EMBL" id="KZ305030">
    <property type="protein sequence ID" value="PIA49117.1"/>
    <property type="molecule type" value="Genomic_DNA"/>
</dbReference>
<keyword evidence="2" id="KW-1185">Reference proteome</keyword>
<dbReference type="PANTHER" id="PTHR35480:SF1">
    <property type="entry name" value="MATERNAL EFFECT EMBRYO ARREST 22"/>
    <property type="match status" value="1"/>
</dbReference>
<protein>
    <submittedName>
        <fullName evidence="1">Uncharacterized protein</fullName>
    </submittedName>
</protein>
<organism evidence="1 2">
    <name type="scientific">Aquilegia coerulea</name>
    <name type="common">Rocky mountain columbine</name>
    <dbReference type="NCBI Taxonomy" id="218851"/>
    <lineage>
        <taxon>Eukaryota</taxon>
        <taxon>Viridiplantae</taxon>
        <taxon>Streptophyta</taxon>
        <taxon>Embryophyta</taxon>
        <taxon>Tracheophyta</taxon>
        <taxon>Spermatophyta</taxon>
        <taxon>Magnoliopsida</taxon>
        <taxon>Ranunculales</taxon>
        <taxon>Ranunculaceae</taxon>
        <taxon>Thalictroideae</taxon>
        <taxon>Aquilegia</taxon>
    </lineage>
</organism>
<dbReference type="OrthoDB" id="1933275at2759"/>
<dbReference type="Proteomes" id="UP000230069">
    <property type="component" value="Unassembled WGS sequence"/>
</dbReference>
<accession>A0A2G5E0R0</accession>
<dbReference type="AlphaFoldDB" id="A0A2G5E0R0"/>
<gene>
    <name evidence="1" type="ORF">AQUCO_01300164v1</name>
</gene>
<dbReference type="STRING" id="218851.A0A2G5E0R0"/>
<dbReference type="InParanoid" id="A0A2G5E0R0"/>
<evidence type="ECO:0000313" key="2">
    <source>
        <dbReference type="Proteomes" id="UP000230069"/>
    </source>
</evidence>
<evidence type="ECO:0000313" key="1">
    <source>
        <dbReference type="EMBL" id="PIA49117.1"/>
    </source>
</evidence>
<reference evidence="1 2" key="1">
    <citation type="submission" date="2017-09" db="EMBL/GenBank/DDBJ databases">
        <title>WGS assembly of Aquilegia coerulea Goldsmith.</title>
        <authorList>
            <person name="Hodges S."/>
            <person name="Kramer E."/>
            <person name="Nordborg M."/>
            <person name="Tomkins J."/>
            <person name="Borevitz J."/>
            <person name="Derieg N."/>
            <person name="Yan J."/>
            <person name="Mihaltcheva S."/>
            <person name="Hayes R.D."/>
            <person name="Rokhsar D."/>
        </authorList>
    </citation>
    <scope>NUCLEOTIDE SEQUENCE [LARGE SCALE GENOMIC DNA]</scope>
    <source>
        <strain evidence="2">cv. Goldsmith</strain>
    </source>
</reference>
<sequence>MKLLELDDSDDEEKFRMAMEMPLSPTLPEIEMPKMEAFEVDAGLISEEGTTCGMTKEINTTVLPGCFSALNVARDSNKLNFDSSGNSHCSMLPQLEGPQSAIMELPSKNVGFDFSVDAGNCIPCEVSEASIELEMTKEVCRMEVVEASCTSSEGHIHERTSKYFVAFPNSKDINSICRIITAQETCLHNSAIVPEKVWMVQNILVALVTEKDLLPEEKACVFFSLLLHYILVVTSENLRKFAADDICSYSNSLLTCMKTGFHSLHLSSYAFEYILYRPLLCNNLILTRTFDIFLTVMSDAGIRNILLELFRLDTLLTLIESFLIDKRVTVYNNVEPQIQCNSQSITLLDGTHILLSSEAATTDKLVAGNFILASICATTGHIGFICEASYKILQAHRSDSYLTLTCSMYLPLYVEINILL</sequence>
<name>A0A2G5E0R0_AQUCA</name>